<feature type="transmembrane region" description="Helical" evidence="1">
    <location>
        <begin position="350"/>
        <end position="372"/>
    </location>
</feature>
<name>A0A6S6PJ43_9MYCO</name>
<dbReference type="Proteomes" id="UP000515734">
    <property type="component" value="Chromosome"/>
</dbReference>
<dbReference type="EMBL" id="AP023287">
    <property type="protein sequence ID" value="BCI55988.1"/>
    <property type="molecule type" value="Genomic_DNA"/>
</dbReference>
<keyword evidence="1" id="KW-0472">Membrane</keyword>
<evidence type="ECO:0000313" key="3">
    <source>
        <dbReference type="Proteomes" id="UP000515734"/>
    </source>
</evidence>
<dbReference type="InterPro" id="IPR047928">
    <property type="entry name" value="Perm_prefix_1"/>
</dbReference>
<feature type="transmembrane region" description="Helical" evidence="1">
    <location>
        <begin position="425"/>
        <end position="443"/>
    </location>
</feature>
<feature type="transmembrane region" description="Helical" evidence="1">
    <location>
        <begin position="218"/>
        <end position="242"/>
    </location>
</feature>
<feature type="transmembrane region" description="Helical" evidence="1">
    <location>
        <begin position="384"/>
        <end position="405"/>
    </location>
</feature>
<feature type="transmembrane region" description="Helical" evidence="1">
    <location>
        <begin position="125"/>
        <end position="143"/>
    </location>
</feature>
<evidence type="ECO:0000313" key="2">
    <source>
        <dbReference type="EMBL" id="BCI55988.1"/>
    </source>
</evidence>
<feature type="transmembrane region" description="Helical" evidence="1">
    <location>
        <begin position="254"/>
        <end position="271"/>
    </location>
</feature>
<dbReference type="AlphaFoldDB" id="A0A6S6PJ43"/>
<evidence type="ECO:0000256" key="1">
    <source>
        <dbReference type="SAM" id="Phobius"/>
    </source>
</evidence>
<organism evidence="2 3">
    <name type="scientific">Mycolicibacterium litorale</name>
    <dbReference type="NCBI Taxonomy" id="758802"/>
    <lineage>
        <taxon>Bacteria</taxon>
        <taxon>Bacillati</taxon>
        <taxon>Actinomycetota</taxon>
        <taxon>Actinomycetes</taxon>
        <taxon>Mycobacteriales</taxon>
        <taxon>Mycobacteriaceae</taxon>
        <taxon>Mycolicibacterium</taxon>
    </lineage>
</organism>
<keyword evidence="1" id="KW-1133">Transmembrane helix</keyword>
<protein>
    <recommendedName>
        <fullName evidence="4">DUF4153 domain-containing protein</fullName>
    </recommendedName>
</protein>
<dbReference type="NCBIfam" id="NF038403">
    <property type="entry name" value="perm_prefix_1"/>
    <property type="match status" value="1"/>
</dbReference>
<accession>A0A6S6PJ43</accession>
<keyword evidence="1" id="KW-0812">Transmembrane</keyword>
<sequence>MDAALESQIGQWRGYVERQHAISAADADEMEDHLRSQISDLAATGLTGDEAFLVAVKRMGNMGGISQEFAREHSERLWKQLVLPPAAPDAAGTRPTRELFVVLCLAVGAAVAVKAGWALLGEHGFARNAALFVLPFLTGYFAWKRRMPPRGAVTLVVPFALAAAVLNGYPFAPEGATEVIAAIHTPIVLWFVVGVAYVGGQWRSDRRRMDFIRFTGEWVVYLALLGFGGGVLVALTVGAFDALGMDVEWVIESWVMPFGVAGAVVVAAWLVEAKQNVVENIAPVLTRVFTPLTILMLLVLLGAFATAGSVVGVDRNLLILMDLILVLVLGLLLYALSARDPLAPPDLFDRLQLVLVVSALAVDLLMLVAMLTRIAEFGATPNKVTALGLNLVLLVNLTWSTWLLLEFLRGRRGFSAAERWQTRYLPVFGLWAAVAVTVIPPVFEFG</sequence>
<feature type="transmembrane region" description="Helical" evidence="1">
    <location>
        <begin position="155"/>
        <end position="173"/>
    </location>
</feature>
<feature type="transmembrane region" description="Helical" evidence="1">
    <location>
        <begin position="99"/>
        <end position="119"/>
    </location>
</feature>
<feature type="transmembrane region" description="Helical" evidence="1">
    <location>
        <begin position="292"/>
        <end position="311"/>
    </location>
</feature>
<feature type="transmembrane region" description="Helical" evidence="1">
    <location>
        <begin position="179"/>
        <end position="198"/>
    </location>
</feature>
<evidence type="ECO:0008006" key="4">
    <source>
        <dbReference type="Google" id="ProtNLM"/>
    </source>
</evidence>
<gene>
    <name evidence="2" type="ORF">NIIDNTM18_52660</name>
</gene>
<reference evidence="2 3" key="1">
    <citation type="submission" date="2020-07" db="EMBL/GenBank/DDBJ databases">
        <title>Complete genome sequence of Mycolicibacterium litorale like strain isolated from cardiac implantable electronic device infection.</title>
        <authorList>
            <person name="Fukano H."/>
            <person name="Miyama H."/>
            <person name="Hoshino Y."/>
        </authorList>
    </citation>
    <scope>NUCLEOTIDE SEQUENCE [LARGE SCALE GENOMIC DNA]</scope>
    <source>
        <strain evidence="2 3">NIIDNTM18</strain>
    </source>
</reference>
<proteinExistence type="predicted"/>
<feature type="transmembrane region" description="Helical" evidence="1">
    <location>
        <begin position="317"/>
        <end position="338"/>
    </location>
</feature>